<proteinExistence type="predicted"/>
<keyword evidence="2" id="KW-1185">Reference proteome</keyword>
<comment type="caution">
    <text evidence="1">The sequence shown here is derived from an EMBL/GenBank/DDBJ whole genome shotgun (WGS) entry which is preliminary data.</text>
</comment>
<evidence type="ECO:0000313" key="1">
    <source>
        <dbReference type="EMBL" id="MCF2563379.1"/>
    </source>
</evidence>
<accession>A0ABS9CE69</accession>
<organism evidence="1 2">
    <name type="scientific">Xylanibacter brevis</name>
    <dbReference type="NCBI Taxonomy" id="83231"/>
    <lineage>
        <taxon>Bacteria</taxon>
        <taxon>Pseudomonadati</taxon>
        <taxon>Bacteroidota</taxon>
        <taxon>Bacteroidia</taxon>
        <taxon>Bacteroidales</taxon>
        <taxon>Prevotellaceae</taxon>
        <taxon>Xylanibacter</taxon>
    </lineage>
</organism>
<evidence type="ECO:0008006" key="3">
    <source>
        <dbReference type="Google" id="ProtNLM"/>
    </source>
</evidence>
<name>A0ABS9CE69_9BACT</name>
<evidence type="ECO:0000313" key="2">
    <source>
        <dbReference type="Proteomes" id="UP001200470"/>
    </source>
</evidence>
<dbReference type="EMBL" id="JADYTN010000007">
    <property type="protein sequence ID" value="MCF2563379.1"/>
    <property type="molecule type" value="Genomic_DNA"/>
</dbReference>
<sequence length="201" mass="22766">MKHIFNKGQVLTMAVALVVLMAVGCKQNKPEPKETGFELALTNADSAAVVQLVDQFFGYAEHGGYTDAAAMIHKAYNNPDSVYLEPEPLDNQQLNRMIGMLKSLKIKSHHIDYIKFNQTYLNEVKCTAFLTDKTEGPDVIKTVFYFKPVDYMGAWKLCMMDSHSGDHTVIDGDKRDSMTNTYQQEMREKNLKKLKSTNSNK</sequence>
<dbReference type="RefSeq" id="WP_301637775.1">
    <property type="nucleotide sequence ID" value="NZ_JADYTN010000007.1"/>
</dbReference>
<dbReference type="PROSITE" id="PS51257">
    <property type="entry name" value="PROKAR_LIPOPROTEIN"/>
    <property type="match status" value="1"/>
</dbReference>
<gene>
    <name evidence="1" type="ORF">I6E12_04545</name>
</gene>
<dbReference type="Proteomes" id="UP001200470">
    <property type="component" value="Unassembled WGS sequence"/>
</dbReference>
<reference evidence="1 2" key="1">
    <citation type="submission" date="2020-12" db="EMBL/GenBank/DDBJ databases">
        <title>Whole genome sequences of gut porcine anaerobes.</title>
        <authorList>
            <person name="Kubasova T."/>
            <person name="Jahodarova E."/>
            <person name="Rychlik I."/>
        </authorList>
    </citation>
    <scope>NUCLEOTIDE SEQUENCE [LARGE SCALE GENOMIC DNA]</scope>
    <source>
        <strain evidence="1 2">An925</strain>
    </source>
</reference>
<protein>
    <recommendedName>
        <fullName evidence="3">SnoaL-like domain-containing protein</fullName>
    </recommendedName>
</protein>